<gene>
    <name evidence="1" type="ORF">BA92_06165</name>
    <name evidence="2" type="ORF">IE90_04260</name>
</gene>
<accession>A0A0C3RGJ1</accession>
<evidence type="ECO:0000313" key="1">
    <source>
        <dbReference type="EMBL" id="KIO44624.1"/>
    </source>
</evidence>
<dbReference type="EMBL" id="JPIU01000038">
    <property type="protein sequence ID" value="KIO44624.1"/>
    <property type="molecule type" value="Genomic_DNA"/>
</dbReference>
<dbReference type="Proteomes" id="UP000031980">
    <property type="component" value="Unassembled WGS sequence"/>
</dbReference>
<sequence>MNRGNRMDGFPFYAELEAVFEKQFLLSDSGRNRDRYVKNLTVSDDLFEIRKKQMNFYSLGWSRMTGRNKLIVNN</sequence>
<dbReference type="RefSeq" id="WP_041505031.1">
    <property type="nucleotide sequence ID" value="NZ_QJPL01000006.1"/>
</dbReference>
<comment type="caution">
    <text evidence="1">The sequence shown here is derived from an EMBL/GenBank/DDBJ whole genome shotgun (WGS) entry which is preliminary data.</text>
</comment>
<evidence type="ECO:0000313" key="4">
    <source>
        <dbReference type="Proteomes" id="UP000031980"/>
    </source>
</evidence>
<evidence type="ECO:0000313" key="3">
    <source>
        <dbReference type="Proteomes" id="UP000031937"/>
    </source>
</evidence>
<proteinExistence type="predicted"/>
<dbReference type="EMBL" id="JPIT01000015">
    <property type="protein sequence ID" value="KIO46353.1"/>
    <property type="molecule type" value="Genomic_DNA"/>
</dbReference>
<reference evidence="1 4" key="1">
    <citation type="submission" date="2014-07" db="EMBL/GenBank/DDBJ databases">
        <title>Porphyromonadaceae bacterium OUH 308042 = ATCC BAA-2681 = DSM 28342 draft genome.</title>
        <authorList>
            <person name="Sydenham T.V."/>
            <person name="Hasman H."/>
            <person name="Justensen U.S."/>
        </authorList>
    </citation>
    <scope>NUCLEOTIDE SEQUENCE [LARGE SCALE GENOMIC DNA]</scope>
    <source>
        <strain evidence="1 4">OUH 308042</strain>
    </source>
</reference>
<evidence type="ECO:0000313" key="2">
    <source>
        <dbReference type="EMBL" id="KIO46353.1"/>
    </source>
</evidence>
<name>A0A0C3RGJ1_9PORP</name>
<dbReference type="Proteomes" id="UP000031937">
    <property type="component" value="Unassembled WGS sequence"/>
</dbReference>
<dbReference type="AlphaFoldDB" id="A0A0C3RGJ1"/>
<organism evidence="1 4">
    <name type="scientific">Sanguibacteroides justesenii</name>
    <dbReference type="NCBI Taxonomy" id="1547597"/>
    <lineage>
        <taxon>Bacteria</taxon>
        <taxon>Pseudomonadati</taxon>
        <taxon>Bacteroidota</taxon>
        <taxon>Bacteroidia</taxon>
        <taxon>Bacteroidales</taxon>
        <taxon>Porphyromonadaceae</taxon>
        <taxon>Sanguibacteroides</taxon>
    </lineage>
</organism>
<protein>
    <submittedName>
        <fullName evidence="1">Uncharacterized protein</fullName>
    </submittedName>
</protein>
<reference evidence="2 3" key="2">
    <citation type="submission" date="2014-07" db="EMBL/GenBank/DDBJ databases">
        <title>Porphyromonadaceae bacterium OUH 334697 = ATCC BAA-2682 = DSM 28341 draft genome.</title>
        <authorList>
            <person name="Sydenham T.V."/>
            <person name="Hasman H."/>
            <person name="Justesen U.S."/>
        </authorList>
    </citation>
    <scope>NUCLEOTIDE SEQUENCE [LARGE SCALE GENOMIC DNA]</scope>
    <source>
        <strain evidence="2 3">OUH 334697</strain>
    </source>
</reference>
<keyword evidence="4" id="KW-1185">Reference proteome</keyword>